<name>A0ABX1FDH4_9PSEU</name>
<evidence type="ECO:0000259" key="1">
    <source>
        <dbReference type="Pfam" id="PF12770"/>
    </source>
</evidence>
<gene>
    <name evidence="2" type="ORF">FXN61_07660</name>
</gene>
<dbReference type="EMBL" id="VSRL01000018">
    <property type="protein sequence ID" value="NKE56716.1"/>
    <property type="molecule type" value="Genomic_DNA"/>
</dbReference>
<dbReference type="InterPro" id="IPR027417">
    <property type="entry name" value="P-loop_NTPase"/>
</dbReference>
<dbReference type="InterPro" id="IPR024983">
    <property type="entry name" value="CHAT_dom"/>
</dbReference>
<dbReference type="Pfam" id="PF12770">
    <property type="entry name" value="CHAT"/>
    <property type="match status" value="1"/>
</dbReference>
<organism evidence="2 3">
    <name type="scientific">Lentzea indica</name>
    <dbReference type="NCBI Taxonomy" id="2604800"/>
    <lineage>
        <taxon>Bacteria</taxon>
        <taxon>Bacillati</taxon>
        <taxon>Actinomycetota</taxon>
        <taxon>Actinomycetes</taxon>
        <taxon>Pseudonocardiales</taxon>
        <taxon>Pseudonocardiaceae</taxon>
        <taxon>Lentzea</taxon>
    </lineage>
</organism>
<evidence type="ECO:0000313" key="3">
    <source>
        <dbReference type="Proteomes" id="UP001515943"/>
    </source>
</evidence>
<sequence>MSTPRSLAALFLGQKQLVAVSTKRRLPERVGKNGEYPCAMLRLEVRDYQGPTRWRWLLTDADTGEFVGDHQVDLNRDEWQCEAFFNLHSYLCTASASDRRRETEAAVVAQIGAWIGDQALGPVAAAVARAGGAVRLELDERTELLAYLPWELAHVDGRTLAAARVTFVVDLVDREVRRKREVGDALRVLAVFSLPERAGALSLRQERVALARLMLNIVKVHQKRIELRVIQYGATREQLAEALLDHPGWDVVHVSGHGLPAGLVLETESGGRDKITSAELVDLLALAAEQIKLVSLFACSSAAVTAERHLQLLGFQVPERSDDEPAGAAPLPAVATALVRRLDCMVVAMRHPVADEFAIGLSETFYDLLLGKGQPVVQALALAVAKTATELQGVVPSFSVATPTLFGAQADMKVVAPAGERAEFRIEGRKLAMFPGQPARLVGRVGPMTRASAALAPNSGRSCVLFLGMAGIGKTSAAVELAYMLHHTFGATAWYSAPPDGQSITMALSDFVIALEAQIPGLKLLHLLNDTASLCRELPKLTEMLEHERVLVVIDNAESLLSADGSWRDERWGMFIAALSGHSGLSRLVLTSRRTPAGLPSSALVEAVHALSLRESVLLARLLPNLRALMDGPHALLAARTLETVRGHPKLIEFAESLAGDPEALAARLNDTEMGDADYADVLAAWTRAAVDTLPPDSVFLLRFLCCLEDRDRKQLAHHDLWPGFWQRFHPDEACPPFATVVRPLAERALLAEHDEGLDIHPGVAETCRADAEVEFRAEVDVYVGGSWMLTLEIDAAAPVHEQSTMLILRAALSAMPYLRRGRQWLNLARAAESVLDQDPSARAAAAVGPVLQEALSACEGSCDDLGIAAVLTKAVSRTNPESAFHMSKSLLRMALAREEFVVAMAVASELVGACKVGGQPDEAKKFVEIMIDCGRRAEVGVWTQLAAEVELLSVTNMMGQHVEVLKGACDLLASMPKAEEALDGEHVQPHAIYEGLYEAAAAAATALGRWDLVLHLSANVVDSLRRRGALPTEVAHATLHYTQALRELKRGDEALRLLRWCRDVLGTSSVEDLGPTSMTLAYVEMSLGHSERATGRAGDALRAYYAMWDFDQIVHSHRVFAMSMGSSEAARRCAWAHVLAAVLAAGLSRSYDFDTVALWGATLAFSGFVKAELTPFDEVCALVEETDGVRFRELVDLFNKDGLSGKDLVEHAVSALNEHFVVLLERWKPFAEEVVANLEDSTALDAVLAKVEEQAVVDAVRRIQAGERDYRPFADVDEVTSGVVHRILDRLNPELVRGES</sequence>
<protein>
    <submittedName>
        <fullName evidence="2">CHAT domain-containing protein</fullName>
    </submittedName>
</protein>
<keyword evidence="3" id="KW-1185">Reference proteome</keyword>
<evidence type="ECO:0000313" key="2">
    <source>
        <dbReference type="EMBL" id="NKE56716.1"/>
    </source>
</evidence>
<accession>A0ABX1FDH4</accession>
<dbReference type="SUPFAM" id="SSF52540">
    <property type="entry name" value="P-loop containing nucleoside triphosphate hydrolases"/>
    <property type="match status" value="1"/>
</dbReference>
<dbReference type="Proteomes" id="UP001515943">
    <property type="component" value="Unassembled WGS sequence"/>
</dbReference>
<reference evidence="2 3" key="1">
    <citation type="submission" date="2019-08" db="EMBL/GenBank/DDBJ databases">
        <title>Lentzea from Indian Himalayas.</title>
        <authorList>
            <person name="Mandal S."/>
            <person name="Mallick Gupta A."/>
            <person name="Maiti P.K."/>
            <person name="Sarkar J."/>
            <person name="Mandal S."/>
        </authorList>
    </citation>
    <scope>NUCLEOTIDE SEQUENCE [LARGE SCALE GENOMIC DNA]</scope>
    <source>
        <strain evidence="2 3">PSKA42</strain>
    </source>
</reference>
<comment type="caution">
    <text evidence="2">The sequence shown here is derived from an EMBL/GenBank/DDBJ whole genome shotgun (WGS) entry which is preliminary data.</text>
</comment>
<proteinExistence type="predicted"/>
<feature type="domain" description="CHAT" evidence="1">
    <location>
        <begin position="112"/>
        <end position="384"/>
    </location>
</feature>
<dbReference type="Gene3D" id="3.40.50.300">
    <property type="entry name" value="P-loop containing nucleotide triphosphate hydrolases"/>
    <property type="match status" value="1"/>
</dbReference>